<dbReference type="Pfam" id="PF00106">
    <property type="entry name" value="adh_short"/>
    <property type="match status" value="1"/>
</dbReference>
<evidence type="ECO:0000256" key="4">
    <source>
        <dbReference type="RuleBase" id="RU000363"/>
    </source>
</evidence>
<dbReference type="Gene3D" id="3.40.50.720">
    <property type="entry name" value="NAD(P)-binding Rossmann-like Domain"/>
    <property type="match status" value="1"/>
</dbReference>
<dbReference type="PANTHER" id="PTHR43899:SF13">
    <property type="entry name" value="RH59310P"/>
    <property type="match status" value="1"/>
</dbReference>
<evidence type="ECO:0000313" key="5">
    <source>
        <dbReference type="Proteomes" id="UP000887574"/>
    </source>
</evidence>
<evidence type="ECO:0000256" key="3">
    <source>
        <dbReference type="ARBA" id="ARBA00023002"/>
    </source>
</evidence>
<protein>
    <submittedName>
        <fullName evidence="6">Uncharacterized protein</fullName>
    </submittedName>
</protein>
<dbReference type="CDD" id="cd05356">
    <property type="entry name" value="17beta-HSD1_like_SDR_c"/>
    <property type="match status" value="1"/>
</dbReference>
<dbReference type="InterPro" id="IPR002347">
    <property type="entry name" value="SDR_fam"/>
</dbReference>
<dbReference type="Proteomes" id="UP000887574">
    <property type="component" value="Unplaced"/>
</dbReference>
<dbReference type="PRINTS" id="PR00081">
    <property type="entry name" value="GDHRDH"/>
</dbReference>
<comment type="similarity">
    <text evidence="2 4">Belongs to the short-chain dehydrogenases/reductases (SDR) family.</text>
</comment>
<comment type="subcellular location">
    <subcellularLocation>
        <location evidence="1">Endoplasmic reticulum</location>
    </subcellularLocation>
</comment>
<dbReference type="PANTHER" id="PTHR43899">
    <property type="entry name" value="RH59310P"/>
    <property type="match status" value="1"/>
</dbReference>
<proteinExistence type="inferred from homology"/>
<evidence type="ECO:0000256" key="2">
    <source>
        <dbReference type="ARBA" id="ARBA00006484"/>
    </source>
</evidence>
<reference evidence="6" key="1">
    <citation type="submission" date="2022-11" db="UniProtKB">
        <authorList>
            <consortium name="WormBaseParasite"/>
        </authorList>
    </citation>
    <scope>IDENTIFICATION</scope>
</reference>
<organism evidence="5 6">
    <name type="scientific">Ditylenchus dipsaci</name>
    <dbReference type="NCBI Taxonomy" id="166011"/>
    <lineage>
        <taxon>Eukaryota</taxon>
        <taxon>Metazoa</taxon>
        <taxon>Ecdysozoa</taxon>
        <taxon>Nematoda</taxon>
        <taxon>Chromadorea</taxon>
        <taxon>Rhabditida</taxon>
        <taxon>Tylenchina</taxon>
        <taxon>Tylenchomorpha</taxon>
        <taxon>Sphaerularioidea</taxon>
        <taxon>Anguinidae</taxon>
        <taxon>Anguininae</taxon>
        <taxon>Ditylenchus</taxon>
    </lineage>
</organism>
<dbReference type="PROSITE" id="PS00061">
    <property type="entry name" value="ADH_SHORT"/>
    <property type="match status" value="1"/>
</dbReference>
<dbReference type="WBParaSite" id="jg22035">
    <property type="protein sequence ID" value="jg22035"/>
    <property type="gene ID" value="jg22035"/>
</dbReference>
<dbReference type="InterPro" id="IPR036291">
    <property type="entry name" value="NAD(P)-bd_dom_sf"/>
</dbReference>
<evidence type="ECO:0000256" key="1">
    <source>
        <dbReference type="ARBA" id="ARBA00004240"/>
    </source>
</evidence>
<keyword evidence="3" id="KW-0560">Oxidoreductase</keyword>
<dbReference type="PRINTS" id="PR00080">
    <property type="entry name" value="SDRFAMILY"/>
</dbReference>
<dbReference type="AlphaFoldDB" id="A0A915DNT9"/>
<name>A0A915DNT9_9BILA</name>
<evidence type="ECO:0000313" key="6">
    <source>
        <dbReference type="WBParaSite" id="jg22035"/>
    </source>
</evidence>
<dbReference type="GO" id="GO:0005783">
    <property type="term" value="C:endoplasmic reticulum"/>
    <property type="evidence" value="ECO:0007669"/>
    <property type="project" value="UniProtKB-SubCell"/>
</dbReference>
<accession>A0A915DNT9</accession>
<dbReference type="GO" id="GO:0016491">
    <property type="term" value="F:oxidoreductase activity"/>
    <property type="evidence" value="ECO:0007669"/>
    <property type="project" value="UniProtKB-KW"/>
</dbReference>
<dbReference type="InterPro" id="IPR051019">
    <property type="entry name" value="VLCFA-Steroid_DH"/>
</dbReference>
<sequence>MCGKSLLPKLSQVQNTAFAQMLMLLIMCSVTNDPFVYNRIQLLLMHDNELTNNCPPLSSFSNFLLNSFVSMAQSNNINWTCEVILNLFSKVVSRDGKDAREINRSHNTSKAFIDNWFTAIENFTLILYQLEYSYITFRILKFLNIVVRSVSGHFFSTALDLTPYKNTWTVVTGCTDGIGRAYVLELAKKRGIMKFYLIGRNQSKLDGISQELTDKYSCVVKTAQFDFENDSYDKLPAELAEIPVGILINCVGIAPERVANFAELPAGLPSKILRVNLMSAVKMIELVLPGMLKRDLGIVVSVASITGWRPLPYLSTYPASKAALSFFSDSLADEFGSTNVKFQCLIPFLVATKMASYEKKRPITSW</sequence>
<dbReference type="SUPFAM" id="SSF51735">
    <property type="entry name" value="NAD(P)-binding Rossmann-fold domains"/>
    <property type="match status" value="1"/>
</dbReference>
<dbReference type="InterPro" id="IPR020904">
    <property type="entry name" value="Sc_DH/Rdtase_CS"/>
</dbReference>
<keyword evidence="5" id="KW-1185">Reference proteome</keyword>